<evidence type="ECO:0000256" key="4">
    <source>
        <dbReference type="ARBA" id="ARBA00013126"/>
    </source>
</evidence>
<dbReference type="GO" id="GO:0046553">
    <property type="term" value="F:D-malate dehydrogenase (decarboxylating) (NAD+) activity"/>
    <property type="evidence" value="ECO:0007669"/>
    <property type="project" value="UniProtKB-EC"/>
</dbReference>
<dbReference type="PANTHER" id="PTHR43275">
    <property type="entry name" value="D-MALATE DEHYDROGENASE [DECARBOXYLATING]"/>
    <property type="match status" value="1"/>
</dbReference>
<keyword evidence="7" id="KW-0520">NAD</keyword>
<name>A0A6I5ZP35_9FIRM</name>
<dbReference type="EC" id="1.1.1.83" evidence="4"/>
<dbReference type="GO" id="GO:0000287">
    <property type="term" value="F:magnesium ion binding"/>
    <property type="evidence" value="ECO:0007669"/>
    <property type="project" value="InterPro"/>
</dbReference>
<accession>A0A6I5ZP35</accession>
<feature type="domain" description="Isopropylmalate dehydrogenase-like" evidence="10">
    <location>
        <begin position="6"/>
        <end position="359"/>
    </location>
</feature>
<dbReference type="InterPro" id="IPR050501">
    <property type="entry name" value="ICDH/IPMDH"/>
</dbReference>
<evidence type="ECO:0000256" key="2">
    <source>
        <dbReference type="ARBA" id="ARBA00001946"/>
    </source>
</evidence>
<dbReference type="PANTHER" id="PTHR43275:SF1">
    <property type="entry name" value="D-MALATE DEHYDROGENASE [DECARBOXYLATING]"/>
    <property type="match status" value="1"/>
</dbReference>
<dbReference type="RefSeq" id="WP_156271797.1">
    <property type="nucleotide sequence ID" value="NZ_CP046244.1"/>
</dbReference>
<gene>
    <name evidence="11" type="primary">dmlA</name>
    <name evidence="11" type="ORF">MGLY_07090</name>
</gene>
<evidence type="ECO:0000256" key="3">
    <source>
        <dbReference type="ARBA" id="ARBA00007769"/>
    </source>
</evidence>
<keyword evidence="6 11" id="KW-0560">Oxidoreductase</keyword>
<evidence type="ECO:0000259" key="10">
    <source>
        <dbReference type="SMART" id="SM01329"/>
    </source>
</evidence>
<evidence type="ECO:0000256" key="6">
    <source>
        <dbReference type="ARBA" id="ARBA00023002"/>
    </source>
</evidence>
<comment type="similarity">
    <text evidence="3">Belongs to the isocitrate and isopropylmalate dehydrogenases family.</text>
</comment>
<dbReference type="Pfam" id="PF00180">
    <property type="entry name" value="Iso_dh"/>
    <property type="match status" value="1"/>
</dbReference>
<dbReference type="InterPro" id="IPR011829">
    <property type="entry name" value="TTC_DH"/>
</dbReference>
<keyword evidence="8" id="KW-0464">Manganese</keyword>
<comment type="catalytic activity">
    <reaction evidence="9">
        <text>(R)-malate + NAD(+) = pyruvate + CO2 + NADH</text>
        <dbReference type="Rhea" id="RHEA:18365"/>
        <dbReference type="ChEBI" id="CHEBI:15361"/>
        <dbReference type="ChEBI" id="CHEBI:15588"/>
        <dbReference type="ChEBI" id="CHEBI:16526"/>
        <dbReference type="ChEBI" id="CHEBI:57540"/>
        <dbReference type="ChEBI" id="CHEBI:57945"/>
        <dbReference type="EC" id="1.1.1.83"/>
    </reaction>
</comment>
<dbReference type="SMART" id="SM01329">
    <property type="entry name" value="Iso_dh"/>
    <property type="match status" value="1"/>
</dbReference>
<evidence type="ECO:0000256" key="1">
    <source>
        <dbReference type="ARBA" id="ARBA00001936"/>
    </source>
</evidence>
<evidence type="ECO:0000256" key="8">
    <source>
        <dbReference type="ARBA" id="ARBA00023211"/>
    </source>
</evidence>
<comment type="cofactor">
    <cofactor evidence="2">
        <name>Mg(2+)</name>
        <dbReference type="ChEBI" id="CHEBI:18420"/>
    </cofactor>
</comment>
<proteinExistence type="inferred from homology"/>
<dbReference type="Proteomes" id="UP000425916">
    <property type="component" value="Chromosome"/>
</dbReference>
<dbReference type="SUPFAM" id="SSF53659">
    <property type="entry name" value="Isocitrate/Isopropylmalate dehydrogenase-like"/>
    <property type="match status" value="1"/>
</dbReference>
<organism evidence="11 12">
    <name type="scientific">Neomoorella glycerini</name>
    <dbReference type="NCBI Taxonomy" id="55779"/>
    <lineage>
        <taxon>Bacteria</taxon>
        <taxon>Bacillati</taxon>
        <taxon>Bacillota</taxon>
        <taxon>Clostridia</taxon>
        <taxon>Neomoorellales</taxon>
        <taxon>Neomoorellaceae</taxon>
        <taxon>Neomoorella</taxon>
    </lineage>
</organism>
<dbReference type="PROSITE" id="PS00470">
    <property type="entry name" value="IDH_IMDH"/>
    <property type="match status" value="1"/>
</dbReference>
<dbReference type="OrthoDB" id="9806254at2"/>
<dbReference type="InterPro" id="IPR019818">
    <property type="entry name" value="IsoCit/isopropylmalate_DH_CS"/>
</dbReference>
<evidence type="ECO:0000313" key="12">
    <source>
        <dbReference type="Proteomes" id="UP000425916"/>
    </source>
</evidence>
<keyword evidence="5" id="KW-0479">Metal-binding</keyword>
<dbReference type="EMBL" id="CP046244">
    <property type="protein sequence ID" value="QGP91377.1"/>
    <property type="molecule type" value="Genomic_DNA"/>
</dbReference>
<dbReference type="NCBIfam" id="TIGR02089">
    <property type="entry name" value="TTC"/>
    <property type="match status" value="1"/>
</dbReference>
<evidence type="ECO:0000256" key="5">
    <source>
        <dbReference type="ARBA" id="ARBA00022723"/>
    </source>
</evidence>
<dbReference type="NCBIfam" id="NF002898">
    <property type="entry name" value="PRK03437.1"/>
    <property type="match status" value="1"/>
</dbReference>
<dbReference type="AlphaFoldDB" id="A0A6I5ZP35"/>
<comment type="cofactor">
    <cofactor evidence="1">
        <name>Mn(2+)</name>
        <dbReference type="ChEBI" id="CHEBI:29035"/>
    </cofactor>
</comment>
<evidence type="ECO:0000256" key="9">
    <source>
        <dbReference type="ARBA" id="ARBA00049301"/>
    </source>
</evidence>
<sequence length="373" mass="40637">MTAEYRIAAIPGDGIGPEVLEVGMEVLDAAVEALGSSRLEFQILPWGSEYYLQNGRMMPEDALDILKGFDAIYLGAIGDPRVPDHVSLELLLDIRKGFDQYVNIRPVKLLAGVDSPVKLKPDAVVDFVVIRENTEGEYSRLGGRFKAGTADEVAIQTSIFTRKGTERVIRYAFDLARRRAEEGIARPGGPRPMVTNCTKSNALNYSMVFWDEIYDAVAAEYPDVHRDKALVDALTMWLVRQPEYYDVIVGSNLFADIITDLCAAIQGGMGVAAGGNINPERAYPSMFEPIHGSAPKHKGKNKANPVATIWAGSMMLEHLGDTAAARLVMTAVEAVLAEGKCRTYDLGGRSSTTEVGEAVKKTIRARGDALLRA</sequence>
<dbReference type="GO" id="GO:0051287">
    <property type="term" value="F:NAD binding"/>
    <property type="evidence" value="ECO:0007669"/>
    <property type="project" value="InterPro"/>
</dbReference>
<evidence type="ECO:0000313" key="11">
    <source>
        <dbReference type="EMBL" id="QGP91377.1"/>
    </source>
</evidence>
<protein>
    <recommendedName>
        <fullName evidence="4">D-malate dehydrogenase (decarboxylating)</fullName>
        <ecNumber evidence="4">1.1.1.83</ecNumber>
    </recommendedName>
</protein>
<reference evidence="11 12" key="1">
    <citation type="submission" date="2019-11" db="EMBL/GenBank/DDBJ databases">
        <title>Genome sequence of Moorella glycerini DSM11254.</title>
        <authorList>
            <person name="Poehlein A."/>
            <person name="Boeer T."/>
            <person name="Daniel R."/>
        </authorList>
    </citation>
    <scope>NUCLEOTIDE SEQUENCE [LARGE SCALE GENOMIC DNA]</scope>
    <source>
        <strain evidence="11 12">DSM 11254</strain>
    </source>
</reference>
<keyword evidence="12" id="KW-1185">Reference proteome</keyword>
<evidence type="ECO:0000256" key="7">
    <source>
        <dbReference type="ARBA" id="ARBA00023027"/>
    </source>
</evidence>
<dbReference type="InterPro" id="IPR024084">
    <property type="entry name" value="IsoPropMal-DH-like_dom"/>
</dbReference>
<dbReference type="Gene3D" id="3.40.718.10">
    <property type="entry name" value="Isopropylmalate Dehydrogenase"/>
    <property type="match status" value="1"/>
</dbReference>